<accession>A0A5M9ZVX4</accession>
<dbReference type="Proteomes" id="UP000412028">
    <property type="component" value="Unassembled WGS sequence"/>
</dbReference>
<evidence type="ECO:0000313" key="4">
    <source>
        <dbReference type="Proteomes" id="UP000412028"/>
    </source>
</evidence>
<keyword evidence="2" id="KW-0945">Host-virus interaction</keyword>
<protein>
    <submittedName>
        <fullName evidence="3">Uncharacterized protein</fullName>
    </submittedName>
</protein>
<dbReference type="EMBL" id="RZUI01000002">
    <property type="protein sequence ID" value="KAA8831720.1"/>
    <property type="molecule type" value="Genomic_DNA"/>
</dbReference>
<dbReference type="AlphaFoldDB" id="A0A5M9ZVX4"/>
<reference evidence="3 4" key="1">
    <citation type="journal article" date="2019" name="Syst. Appl. Microbiol.">
        <title>Characterization of Bifidobacterium species in feaces of the Egyptian fruit bat: Description of B. vespertilionis sp. nov. and B. rousetti sp. nov.</title>
        <authorList>
            <person name="Modesto M."/>
            <person name="Satti M."/>
            <person name="Watanabe K."/>
            <person name="Puglisi E."/>
            <person name="Morelli L."/>
            <person name="Huang C.-H."/>
            <person name="Liou J.-S."/>
            <person name="Miyashita M."/>
            <person name="Tamura T."/>
            <person name="Saito S."/>
            <person name="Mori K."/>
            <person name="Huang L."/>
            <person name="Sciavilla P."/>
            <person name="Sandri C."/>
            <person name="Spiezio C."/>
            <person name="Vitali F."/>
            <person name="Cavalieri D."/>
            <person name="Perpetuini G."/>
            <person name="Tofalo R."/>
            <person name="Bonetti A."/>
            <person name="Arita M."/>
            <person name="Mattarelli P."/>
        </authorList>
    </citation>
    <scope>NUCLEOTIDE SEQUENCE [LARGE SCALE GENOMIC DNA]</scope>
    <source>
        <strain evidence="3 4">RST7</strain>
    </source>
</reference>
<sequence length="187" mass="18994">MAGLMSGTDKTKLDGLEAYELPAATTSTLGGVRPDGTTITVNSQGVITAHGTGGGGGSATPTIVTAEAPLNAVTEDNTVSLSISPATASMPGVMTSMDKTKLDGVESGANKYTLPTATTGTLGGVRPDGTTISVTETGVISATSNLRGIFPVGYVVMNTTGENPTDTYGGTWEERPSLGPYMWERTE</sequence>
<comment type="caution">
    <text evidence="3">The sequence shown here is derived from an EMBL/GenBank/DDBJ whole genome shotgun (WGS) entry which is preliminary data.</text>
</comment>
<evidence type="ECO:0000256" key="1">
    <source>
        <dbReference type="ARBA" id="ARBA00004328"/>
    </source>
</evidence>
<dbReference type="Pfam" id="PF11133">
    <property type="entry name" value="Phage_head_fibr"/>
    <property type="match status" value="1"/>
</dbReference>
<gene>
    <name evidence="3" type="ORF">EMO89_02730</name>
</gene>
<evidence type="ECO:0000256" key="2">
    <source>
        <dbReference type="ARBA" id="ARBA00022581"/>
    </source>
</evidence>
<dbReference type="InterPro" id="IPR022741">
    <property type="entry name" value="Phage_B103_Gp8"/>
</dbReference>
<evidence type="ECO:0000313" key="3">
    <source>
        <dbReference type="EMBL" id="KAA8831720.1"/>
    </source>
</evidence>
<comment type="subcellular location">
    <subcellularLocation>
        <location evidence="1">Virion</location>
    </subcellularLocation>
</comment>
<proteinExistence type="predicted"/>
<organism evidence="3 4">
    <name type="scientific">Bifidobacterium tissieri</name>
    <dbReference type="NCBI Taxonomy" id="1630162"/>
    <lineage>
        <taxon>Bacteria</taxon>
        <taxon>Bacillati</taxon>
        <taxon>Actinomycetota</taxon>
        <taxon>Actinomycetes</taxon>
        <taxon>Bifidobacteriales</taxon>
        <taxon>Bifidobacteriaceae</taxon>
        <taxon>Bifidobacterium</taxon>
    </lineage>
</organism>
<name>A0A5M9ZVX4_9BIFI</name>